<name>A0AAE3N4J5_9HYPH</name>
<dbReference type="Gene3D" id="3.40.50.720">
    <property type="entry name" value="NAD(P)-binding Rossmann-like Domain"/>
    <property type="match status" value="1"/>
</dbReference>
<protein>
    <submittedName>
        <fullName evidence="2">Zinc-binding dehydrogenase</fullName>
    </submittedName>
</protein>
<proteinExistence type="predicted"/>
<dbReference type="SUPFAM" id="SSF50129">
    <property type="entry name" value="GroES-like"/>
    <property type="match status" value="1"/>
</dbReference>
<dbReference type="PANTHER" id="PTHR43482">
    <property type="entry name" value="PROTEIN AST1-RELATED"/>
    <property type="match status" value="1"/>
</dbReference>
<comment type="caution">
    <text evidence="2">The sequence shown here is derived from an EMBL/GenBank/DDBJ whole genome shotgun (WGS) entry which is preliminary data.</text>
</comment>
<evidence type="ECO:0000313" key="2">
    <source>
        <dbReference type="EMBL" id="MCX8999852.1"/>
    </source>
</evidence>
<reference evidence="2" key="1">
    <citation type="submission" date="2022-07" db="EMBL/GenBank/DDBJ databases">
        <title>Ectorhizobium quercum gen.nov., sp. nov.</title>
        <authorList>
            <person name="Ma T."/>
            <person name="Li Y."/>
        </authorList>
    </citation>
    <scope>NUCLEOTIDE SEQUENCE</scope>
    <source>
        <strain evidence="2">BDR2-2</strain>
    </source>
</reference>
<dbReference type="AlphaFoldDB" id="A0AAE3N4J5"/>
<gene>
    <name evidence="2" type="ORF">NOF55_22365</name>
</gene>
<dbReference type="InterPro" id="IPR011032">
    <property type="entry name" value="GroES-like_sf"/>
</dbReference>
<dbReference type="SUPFAM" id="SSF51735">
    <property type="entry name" value="NAD(P)-binding Rossmann-fold domains"/>
    <property type="match status" value="1"/>
</dbReference>
<dbReference type="PANTHER" id="PTHR43482:SF1">
    <property type="entry name" value="PROTEIN AST1-RELATED"/>
    <property type="match status" value="1"/>
</dbReference>
<evidence type="ECO:0000259" key="1">
    <source>
        <dbReference type="SMART" id="SM00829"/>
    </source>
</evidence>
<dbReference type="InterPro" id="IPR013154">
    <property type="entry name" value="ADH-like_N"/>
</dbReference>
<organism evidence="2 3">
    <name type="scientific">Ectorhizobium quercum</name>
    <dbReference type="NCBI Taxonomy" id="2965071"/>
    <lineage>
        <taxon>Bacteria</taxon>
        <taxon>Pseudomonadati</taxon>
        <taxon>Pseudomonadota</taxon>
        <taxon>Alphaproteobacteria</taxon>
        <taxon>Hyphomicrobiales</taxon>
        <taxon>Rhizobiaceae</taxon>
        <taxon>Ectorhizobium</taxon>
    </lineage>
</organism>
<dbReference type="CDD" id="cd08271">
    <property type="entry name" value="MDR5"/>
    <property type="match status" value="1"/>
</dbReference>
<dbReference type="EMBL" id="JANFPI010000012">
    <property type="protein sequence ID" value="MCX8999852.1"/>
    <property type="molecule type" value="Genomic_DNA"/>
</dbReference>
<dbReference type="InterPro" id="IPR020843">
    <property type="entry name" value="ER"/>
</dbReference>
<dbReference type="SMART" id="SM00829">
    <property type="entry name" value="PKS_ER"/>
    <property type="match status" value="1"/>
</dbReference>
<dbReference type="Proteomes" id="UP001208771">
    <property type="component" value="Unassembled WGS sequence"/>
</dbReference>
<dbReference type="Pfam" id="PF08240">
    <property type="entry name" value="ADH_N"/>
    <property type="match status" value="1"/>
</dbReference>
<dbReference type="GO" id="GO:0016491">
    <property type="term" value="F:oxidoreductase activity"/>
    <property type="evidence" value="ECO:0007669"/>
    <property type="project" value="InterPro"/>
</dbReference>
<dbReference type="RefSeq" id="WP_306413355.1">
    <property type="nucleotide sequence ID" value="NZ_JANFPI010000012.1"/>
</dbReference>
<dbReference type="Gene3D" id="3.90.180.10">
    <property type="entry name" value="Medium-chain alcohol dehydrogenases, catalytic domain"/>
    <property type="match status" value="1"/>
</dbReference>
<accession>A0AAE3N4J5</accession>
<evidence type="ECO:0000313" key="3">
    <source>
        <dbReference type="Proteomes" id="UP001208771"/>
    </source>
</evidence>
<feature type="domain" description="Enoyl reductase (ER)" evidence="1">
    <location>
        <begin position="18"/>
        <end position="329"/>
    </location>
</feature>
<dbReference type="InterPro" id="IPR036291">
    <property type="entry name" value="NAD(P)-bd_dom_sf"/>
</dbReference>
<keyword evidence="3" id="KW-1185">Reference proteome</keyword>
<dbReference type="InterPro" id="IPR052585">
    <property type="entry name" value="Lipid_raft_assoc_Zn_ADH"/>
</dbReference>
<sequence>MLNHPQTTYRAWTWTEKGESATLRIAEKALPKPGPGDVLVANRAIGLNPVDWKVIQRGHADWKPGHVPGVDGAGIIAAAGEGVHLPEGLRVAYHQRLLRDGSFAEYTLVRAESLLPIPAEMTDAVAASLPCPGLTAWQAFAKIPPEPDRDVLVTGAGGSVGLLLAQLAVGQGWRIWVTAAKAHHEGLKGLGIAGAFDYRDESWRTALQAALGPRRLFAAFDTVSGDHARSLAPMIGYNGHLVCIQDRLEAAPLPGFTTALSLHEVALNSVHAHATERDWREWRETGARLFRRVAVGNLRLPPIHVAGFDSLPEKLGLFKAQSLKGKVVVTV</sequence>